<protein>
    <submittedName>
        <fullName evidence="2">Putative HNH endunuclease</fullName>
    </submittedName>
</protein>
<evidence type="ECO:0000313" key="2">
    <source>
        <dbReference type="EMBL" id="ALO21237.1"/>
    </source>
</evidence>
<evidence type="ECO:0000259" key="1">
    <source>
        <dbReference type="PROSITE" id="PS50878"/>
    </source>
</evidence>
<keyword evidence="2" id="KW-0934">Plastid</keyword>
<gene>
    <name evidence="2" type="primary">orf883</name>
</gene>
<dbReference type="GO" id="GO:0005739">
    <property type="term" value="C:mitochondrion"/>
    <property type="evidence" value="ECO:0007669"/>
    <property type="project" value="UniProtKB-ARBA"/>
</dbReference>
<keyword evidence="2" id="KW-0150">Chloroplast</keyword>
<dbReference type="SUPFAM" id="SSF56672">
    <property type="entry name" value="DNA/RNA polymerases"/>
    <property type="match status" value="1"/>
</dbReference>
<geneLocation type="chloroplast" evidence="2"/>
<dbReference type="InterPro" id="IPR024937">
    <property type="entry name" value="Domain_X"/>
</dbReference>
<dbReference type="Pfam" id="PF00078">
    <property type="entry name" value="RVT_1"/>
    <property type="match status" value="1"/>
</dbReference>
<dbReference type="EMBL" id="KT625014">
    <property type="protein sequence ID" value="ALO21237.1"/>
    <property type="molecule type" value="Genomic_DNA"/>
</dbReference>
<dbReference type="CDD" id="cd00085">
    <property type="entry name" value="HNHc"/>
    <property type="match status" value="1"/>
</dbReference>
<reference evidence="2" key="1">
    <citation type="journal article" date="2015" name="BMC Evol. Biol.">
        <title>Chloroplast phylogenomic analysis of chlorophyte green algae identifies a novel lineage sister to the Sphaeropleales (Chlorophyceae).</title>
        <authorList>
            <person name="Lemieux C."/>
            <person name="Vincent A.T."/>
            <person name="Labarre A."/>
            <person name="Otis C."/>
            <person name="Turmel M."/>
        </authorList>
    </citation>
    <scope>NUCLEOTIDE SEQUENCE</scope>
</reference>
<dbReference type="AlphaFoldDB" id="A0A0S2ICM3"/>
<feature type="domain" description="Reverse transcriptase" evidence="1">
    <location>
        <begin position="164"/>
        <end position="521"/>
    </location>
</feature>
<proteinExistence type="predicted"/>
<dbReference type="InterPro" id="IPR043502">
    <property type="entry name" value="DNA/RNA_pol_sf"/>
</dbReference>
<name>A0A0S2ICM3_9CHLO</name>
<dbReference type="PROSITE" id="PS50878">
    <property type="entry name" value="RT_POL"/>
    <property type="match status" value="1"/>
</dbReference>
<dbReference type="CDD" id="cd01651">
    <property type="entry name" value="RT_G2_intron"/>
    <property type="match status" value="1"/>
</dbReference>
<dbReference type="PANTHER" id="PTHR34047">
    <property type="entry name" value="NUCLEAR INTRON MATURASE 1, MITOCHONDRIAL-RELATED"/>
    <property type="match status" value="1"/>
</dbReference>
<accession>A0A0S2ICM3</accession>
<dbReference type="InterPro" id="IPR000477">
    <property type="entry name" value="RT_dom"/>
</dbReference>
<dbReference type="InterPro" id="IPR003615">
    <property type="entry name" value="HNH_nuc"/>
</dbReference>
<dbReference type="PANTHER" id="PTHR34047:SF8">
    <property type="entry name" value="PROTEIN YKFC"/>
    <property type="match status" value="1"/>
</dbReference>
<sequence length="883" mass="102064">MNKKNLLKSTFTFNAKEAQEMCKVDYYLAQAKNMAMYEFIEQEKLKLATKRWELITGILASYKSKGEGGWTSPVGNSLLGIYKKNKQAVLEGKTVMNTNLTDIIARPETLLLAYKAIKSNKGALAKGADKSIEDIRQMDDEQKQLYFKSKIFPDKFSLRDVYLASALLKKGLYPWGSSRRVYVKKPGVVDKMRPITIPPFLDRVVQKAISMVLEAVYEPYFEHLNRSFGFRPNKGCHDAIACLTSSYSAGKVLAVEGDIEAAYDTVKKDKLIEILGKKITDRNFLSLIKDRLDYDYVETIVEDGVTKERRVKPHLGIPQGGIDSPYLFNIYMNELDQFVHTEIKLLLDRLNKPHIVSVDKKTGEPKFSRGLNKNRTMITSLLEVNKNKQKKLKDILRNISLDPIGEKKKNRSFKKKLNIKSGDVPSFKKVLYETIYERRLLVHSKNNIRTKHPQRVDLKFLYVRYADDWILLLNGNKEIGKKAKDLIASFLETELGLKLSEKKTVITDITRTPAHFLGFELKHPFWGPLERVPVEQADSLFPSKKKYNLERRAGGLVWAAPDKQRMINRFHMKGYADEFGFPRELPWLACIEPNTIIERYNAVIRGMAEYYIGVVKYPSSMQRWIHIVRMSCIKTLAQKYKTTIGGVYKKFGTQHNNRSLKSISIPHNIRVGDIWYERVYELWSYSRLLREIKIKNTTRFKKRVEKFWDIDKKRELGDYPLPKGRFPAVTNDDYLDVVSWTSLRQSASFDMPCAHCGTFENVHMHHVRHVRKASYSVVADGLPWHKVMAIRNRKQVPLCKDCHIGKVHKGEYNGERLINLVPQPRLVDNRVVHVESFVKPGIEYNSKSLIERGWKPIKYIDPSTNEVIDLKTNKDLLDLLLNS</sequence>
<dbReference type="GO" id="GO:0006397">
    <property type="term" value="P:mRNA processing"/>
    <property type="evidence" value="ECO:0007669"/>
    <property type="project" value="InterPro"/>
</dbReference>
<dbReference type="InterPro" id="IPR051083">
    <property type="entry name" value="GrpII_Intron_Splice-Mob/Def"/>
</dbReference>
<organism evidence="2">
    <name type="scientific">Chloromonas radiata</name>
    <dbReference type="NCBI Taxonomy" id="47907"/>
    <lineage>
        <taxon>Eukaryota</taxon>
        <taxon>Viridiplantae</taxon>
        <taxon>Chlorophyta</taxon>
        <taxon>core chlorophytes</taxon>
        <taxon>Chlorophyceae</taxon>
        <taxon>CS clade</taxon>
        <taxon>Chlamydomonadales</taxon>
        <taxon>Chlamydomonadaceae</taxon>
        <taxon>Chloromonadinia</taxon>
        <taxon>Chloromonas</taxon>
    </lineage>
</organism>
<dbReference type="Pfam" id="PF01348">
    <property type="entry name" value="Intron_maturas2"/>
    <property type="match status" value="1"/>
</dbReference>